<dbReference type="SMART" id="SM00304">
    <property type="entry name" value="HAMP"/>
    <property type="match status" value="1"/>
</dbReference>
<dbReference type="CDD" id="cd06225">
    <property type="entry name" value="HAMP"/>
    <property type="match status" value="1"/>
</dbReference>
<evidence type="ECO:0000256" key="5">
    <source>
        <dbReference type="ARBA" id="ARBA00022777"/>
    </source>
</evidence>
<keyword evidence="5" id="KW-0418">Kinase</keyword>
<dbReference type="InterPro" id="IPR010559">
    <property type="entry name" value="Sig_transdc_His_kin_internal"/>
</dbReference>
<dbReference type="SMART" id="SM00387">
    <property type="entry name" value="HATPase_c"/>
    <property type="match status" value="1"/>
</dbReference>
<evidence type="ECO:0000259" key="9">
    <source>
        <dbReference type="PROSITE" id="PS50885"/>
    </source>
</evidence>
<keyword evidence="2" id="KW-1003">Cell membrane</keyword>
<sequence length="573" mass="65801">MNWLMRFSFYRKTQLSFSILILLPLVFVSILSYFLIKGVVIDKVHASNQNVVDVISSDLNKNVEDIIYASYLFSNKGSSLFSDLLAFKDVQKLNNSKDYFTNKRISEFLDMSFSKTSGLNAQVFFVNKSHFVIYATNNSLDYPDLTRWLSEVNKTELNKNVGPIPIRWMEVDHLKQSYSSETESYYFAVKVISDPDNGEILGTLYVGIPHEYFARTFVRGGTGQFQLYTTEGELIYQYPNEAALPDRKHELEVQSNIQKVGWKLVYRFSSQEITAEISRMFSIYAIILSMCILSFLIISVFIARTLHTPLNKLRKTAEQFGDGNRLVRFPVSGKDEVAVLGLAFNRMLEQINLLIAEVEQEQEEKRIIELDALFSQIRPHFLLNTLNSIKCNLASEGDSVNSRQINALMSLLRAYMRVNEPCYLKQECKLLVDYVEIMQMRNDMRLQLHIDLVEELEDIEVPRLVLQPLVENAIVHGFSEIPEHASIWVSAEQSDGDCRIEVKDNGTGMNETEMKELLKRVLQSKTEPQASNQRIGLANVYNRLRLTYGTKVNMDIQSNEFGGVSIILHFPRI</sequence>
<evidence type="ECO:0000256" key="8">
    <source>
        <dbReference type="SAM" id="Phobius"/>
    </source>
</evidence>
<dbReference type="PROSITE" id="PS50885">
    <property type="entry name" value="HAMP"/>
    <property type="match status" value="1"/>
</dbReference>
<dbReference type="PANTHER" id="PTHR34220">
    <property type="entry name" value="SENSOR HISTIDINE KINASE YPDA"/>
    <property type="match status" value="1"/>
</dbReference>
<dbReference type="Pfam" id="PF02518">
    <property type="entry name" value="HATPase_c"/>
    <property type="match status" value="1"/>
</dbReference>
<feature type="transmembrane region" description="Helical" evidence="8">
    <location>
        <begin position="15"/>
        <end position="36"/>
    </location>
</feature>
<keyword evidence="11" id="KW-1185">Reference proteome</keyword>
<dbReference type="Gene3D" id="6.10.340.10">
    <property type="match status" value="1"/>
</dbReference>
<evidence type="ECO:0000313" key="11">
    <source>
        <dbReference type="Proteomes" id="UP000616779"/>
    </source>
</evidence>
<keyword evidence="7" id="KW-0175">Coiled coil</keyword>
<evidence type="ECO:0000256" key="2">
    <source>
        <dbReference type="ARBA" id="ARBA00022475"/>
    </source>
</evidence>
<dbReference type="InterPro" id="IPR050640">
    <property type="entry name" value="Bact_2-comp_sensor_kinase"/>
</dbReference>
<keyword evidence="6 8" id="KW-0472">Membrane</keyword>
<evidence type="ECO:0000256" key="4">
    <source>
        <dbReference type="ARBA" id="ARBA00022679"/>
    </source>
</evidence>
<evidence type="ECO:0000256" key="1">
    <source>
        <dbReference type="ARBA" id="ARBA00004651"/>
    </source>
</evidence>
<gene>
    <name evidence="10" type="ORF">GC098_28145</name>
</gene>
<evidence type="ECO:0000256" key="3">
    <source>
        <dbReference type="ARBA" id="ARBA00022553"/>
    </source>
</evidence>
<proteinExistence type="predicted"/>
<feature type="domain" description="HAMP" evidence="9">
    <location>
        <begin position="304"/>
        <end position="356"/>
    </location>
</feature>
<reference evidence="10 11" key="1">
    <citation type="submission" date="2019-10" db="EMBL/GenBank/DDBJ databases">
        <title>Description of Paenibacillus terrestris sp. nov.</title>
        <authorList>
            <person name="Carlier A."/>
            <person name="Qi S."/>
        </authorList>
    </citation>
    <scope>NUCLEOTIDE SEQUENCE [LARGE SCALE GENOMIC DNA]</scope>
    <source>
        <strain evidence="10 11">LMG 31458</strain>
    </source>
</reference>
<name>A0ABX1Y5T0_9BACL</name>
<keyword evidence="3" id="KW-0597">Phosphoprotein</keyword>
<keyword evidence="8" id="KW-1133">Transmembrane helix</keyword>
<keyword evidence="4" id="KW-0808">Transferase</keyword>
<dbReference type="InterPro" id="IPR036890">
    <property type="entry name" value="HATPase_C_sf"/>
</dbReference>
<dbReference type="RefSeq" id="WP_171646621.1">
    <property type="nucleotide sequence ID" value="NZ_WHOA01000198.1"/>
</dbReference>
<comment type="caution">
    <text evidence="10">The sequence shown here is derived from an EMBL/GenBank/DDBJ whole genome shotgun (WGS) entry which is preliminary data.</text>
</comment>
<evidence type="ECO:0000313" key="10">
    <source>
        <dbReference type="EMBL" id="NOU75214.1"/>
    </source>
</evidence>
<accession>A0ABX1Y5T0</accession>
<dbReference type="InterPro" id="IPR003660">
    <property type="entry name" value="HAMP_dom"/>
</dbReference>
<evidence type="ECO:0000256" key="7">
    <source>
        <dbReference type="SAM" id="Coils"/>
    </source>
</evidence>
<dbReference type="Gene3D" id="3.30.565.10">
    <property type="entry name" value="Histidine kinase-like ATPase, C-terminal domain"/>
    <property type="match status" value="1"/>
</dbReference>
<protein>
    <submittedName>
        <fullName evidence="10">HAMP domain-containing protein</fullName>
    </submittedName>
</protein>
<dbReference type="SUPFAM" id="SSF55874">
    <property type="entry name" value="ATPase domain of HSP90 chaperone/DNA topoisomerase II/histidine kinase"/>
    <property type="match status" value="1"/>
</dbReference>
<dbReference type="EMBL" id="WHOA01000198">
    <property type="protein sequence ID" value="NOU75214.1"/>
    <property type="molecule type" value="Genomic_DNA"/>
</dbReference>
<dbReference type="Pfam" id="PF00672">
    <property type="entry name" value="HAMP"/>
    <property type="match status" value="1"/>
</dbReference>
<dbReference type="Proteomes" id="UP000616779">
    <property type="component" value="Unassembled WGS sequence"/>
</dbReference>
<feature type="coiled-coil region" evidence="7">
    <location>
        <begin position="344"/>
        <end position="371"/>
    </location>
</feature>
<organism evidence="10 11">
    <name type="scientific">Paenibacillus phytorum</name>
    <dbReference type="NCBI Taxonomy" id="2654977"/>
    <lineage>
        <taxon>Bacteria</taxon>
        <taxon>Bacillati</taxon>
        <taxon>Bacillota</taxon>
        <taxon>Bacilli</taxon>
        <taxon>Bacillales</taxon>
        <taxon>Paenibacillaceae</taxon>
        <taxon>Paenibacillus</taxon>
    </lineage>
</organism>
<feature type="transmembrane region" description="Helical" evidence="8">
    <location>
        <begin position="281"/>
        <end position="303"/>
    </location>
</feature>
<dbReference type="InterPro" id="IPR003594">
    <property type="entry name" value="HATPase_dom"/>
</dbReference>
<comment type="subcellular location">
    <subcellularLocation>
        <location evidence="1">Cell membrane</location>
        <topology evidence="1">Multi-pass membrane protein</topology>
    </subcellularLocation>
</comment>
<evidence type="ECO:0000256" key="6">
    <source>
        <dbReference type="ARBA" id="ARBA00023136"/>
    </source>
</evidence>
<dbReference type="SUPFAM" id="SSF158472">
    <property type="entry name" value="HAMP domain-like"/>
    <property type="match status" value="1"/>
</dbReference>
<dbReference type="PANTHER" id="PTHR34220:SF7">
    <property type="entry name" value="SENSOR HISTIDINE KINASE YPDA"/>
    <property type="match status" value="1"/>
</dbReference>
<dbReference type="Pfam" id="PF06580">
    <property type="entry name" value="His_kinase"/>
    <property type="match status" value="1"/>
</dbReference>
<keyword evidence="8" id="KW-0812">Transmembrane</keyword>